<evidence type="ECO:0000313" key="11">
    <source>
        <dbReference type="EMBL" id="MBW8268272.1"/>
    </source>
</evidence>
<feature type="binding site" evidence="8">
    <location>
        <position position="135"/>
    </location>
    <ligand>
        <name>Zn(2+)</name>
        <dbReference type="ChEBI" id="CHEBI:29105"/>
    </ligand>
</feature>
<evidence type="ECO:0000256" key="5">
    <source>
        <dbReference type="ARBA" id="ARBA00022563"/>
    </source>
</evidence>
<sequence>MPYVSGQGRTGGERRRRAGPPRSERTPKGTSRTVNIETFRAAPVRAESASASPLPEGRPSRAEAEAAVRTLIRWAGDDPDREGLRDTPARVVRAYEEFFAGYAEDPVALLTRSFEETEGYDEMVVLRDIRLESHCEHHMVPIIGRAHVAYLPAGRVVGISKLARVIEAYAKRLQIQEKLTAQIANTIQDVLQPKGVAVVIEAAHQCMTTRGVHKHGVTMVTSRMLGAFRDDPSTRREFLSIIGGQRWQVEG</sequence>
<feature type="binding site" evidence="8">
    <location>
        <position position="206"/>
    </location>
    <ligand>
        <name>Zn(2+)</name>
        <dbReference type="ChEBI" id="CHEBI:29105"/>
    </ligand>
</feature>
<proteinExistence type="inferred from homology"/>
<evidence type="ECO:0000256" key="3">
    <source>
        <dbReference type="ARBA" id="ARBA00008085"/>
    </source>
</evidence>
<protein>
    <recommendedName>
        <fullName evidence="8">GTP cyclohydrolase 1</fullName>
        <ecNumber evidence="8">3.5.4.16</ecNumber>
    </recommendedName>
    <alternativeName>
        <fullName evidence="8">GTP cyclohydrolase I</fullName>
        <shortName evidence="8">GTP-CH-I</shortName>
    </alternativeName>
</protein>
<evidence type="ECO:0000256" key="4">
    <source>
        <dbReference type="ARBA" id="ARBA00011857"/>
    </source>
</evidence>
<comment type="caution">
    <text evidence="11">The sequence shown here is derived from an EMBL/GenBank/DDBJ whole genome shotgun (WGS) entry which is preliminary data.</text>
</comment>
<comment type="similarity">
    <text evidence="3 8">Belongs to the GTP cyclohydrolase I family.</text>
</comment>
<keyword evidence="12" id="KW-1185">Reference proteome</keyword>
<keyword evidence="6 8" id="KW-0378">Hydrolase</keyword>
<dbReference type="Proteomes" id="UP001519924">
    <property type="component" value="Unassembled WGS sequence"/>
</dbReference>
<dbReference type="PROSITE" id="PS00860">
    <property type="entry name" value="GTP_CYCLOHYDROL_1_2"/>
    <property type="match status" value="1"/>
</dbReference>
<dbReference type="SUPFAM" id="SSF55620">
    <property type="entry name" value="Tetrahydrobiopterin biosynthesis enzymes-like"/>
    <property type="match status" value="1"/>
</dbReference>
<dbReference type="Pfam" id="PF01227">
    <property type="entry name" value="GTP_cyclohydroI"/>
    <property type="match status" value="1"/>
</dbReference>
<feature type="binding site" evidence="8">
    <location>
        <position position="138"/>
    </location>
    <ligand>
        <name>Zn(2+)</name>
        <dbReference type="ChEBI" id="CHEBI:29105"/>
    </ligand>
</feature>
<evidence type="ECO:0000256" key="6">
    <source>
        <dbReference type="ARBA" id="ARBA00022801"/>
    </source>
</evidence>
<evidence type="ECO:0000256" key="1">
    <source>
        <dbReference type="ARBA" id="ARBA00001052"/>
    </source>
</evidence>
<keyword evidence="8" id="KW-0479">Metal-binding</keyword>
<evidence type="ECO:0000313" key="12">
    <source>
        <dbReference type="Proteomes" id="UP001519924"/>
    </source>
</evidence>
<dbReference type="GO" id="GO:0003934">
    <property type="term" value="F:GTP cyclohydrolase I activity"/>
    <property type="evidence" value="ECO:0007669"/>
    <property type="project" value="UniProtKB-EC"/>
</dbReference>
<name>A0ABS7EY38_9PROT</name>
<dbReference type="NCBIfam" id="NF006825">
    <property type="entry name" value="PRK09347.1-2"/>
    <property type="match status" value="1"/>
</dbReference>
<keyword evidence="8" id="KW-0862">Zinc</keyword>
<evidence type="ECO:0000259" key="10">
    <source>
        <dbReference type="Pfam" id="PF01227"/>
    </source>
</evidence>
<organism evidence="11 12">
    <name type="scientific">Caldovatus aquaticus</name>
    <dbReference type="NCBI Taxonomy" id="2865671"/>
    <lineage>
        <taxon>Bacteria</taxon>
        <taxon>Pseudomonadati</taxon>
        <taxon>Pseudomonadota</taxon>
        <taxon>Alphaproteobacteria</taxon>
        <taxon>Acetobacterales</taxon>
        <taxon>Roseomonadaceae</taxon>
        <taxon>Caldovatus</taxon>
    </lineage>
</organism>
<evidence type="ECO:0000256" key="7">
    <source>
        <dbReference type="ARBA" id="ARBA00023134"/>
    </source>
</evidence>
<evidence type="ECO:0000256" key="8">
    <source>
        <dbReference type="HAMAP-Rule" id="MF_00223"/>
    </source>
</evidence>
<keyword evidence="5 8" id="KW-0554">One-carbon metabolism</keyword>
<dbReference type="InterPro" id="IPR043134">
    <property type="entry name" value="GTP-CH-I_N"/>
</dbReference>
<comment type="subunit">
    <text evidence="8">Homopolymer.</text>
</comment>
<keyword evidence="7 8" id="KW-0342">GTP-binding</keyword>
<feature type="domain" description="GTP cyclohydrolase I" evidence="10">
    <location>
        <begin position="65"/>
        <end position="242"/>
    </location>
</feature>
<dbReference type="Gene3D" id="3.30.1130.10">
    <property type="match status" value="1"/>
</dbReference>
<dbReference type="InterPro" id="IPR018234">
    <property type="entry name" value="GTP_CycHdrlase_I_CS"/>
</dbReference>
<dbReference type="NCBIfam" id="NF006826">
    <property type="entry name" value="PRK09347.1-3"/>
    <property type="match status" value="1"/>
</dbReference>
<dbReference type="InterPro" id="IPR020602">
    <property type="entry name" value="GTP_CycHdrlase_I_dom"/>
</dbReference>
<dbReference type="EMBL" id="JAHZUY010000003">
    <property type="protein sequence ID" value="MBW8268272.1"/>
    <property type="molecule type" value="Genomic_DNA"/>
</dbReference>
<comment type="catalytic activity">
    <reaction evidence="1 8">
        <text>GTP + H2O = 7,8-dihydroneopterin 3'-triphosphate + formate + H(+)</text>
        <dbReference type="Rhea" id="RHEA:17473"/>
        <dbReference type="ChEBI" id="CHEBI:15377"/>
        <dbReference type="ChEBI" id="CHEBI:15378"/>
        <dbReference type="ChEBI" id="CHEBI:15740"/>
        <dbReference type="ChEBI" id="CHEBI:37565"/>
        <dbReference type="ChEBI" id="CHEBI:58462"/>
        <dbReference type="EC" id="3.5.4.16"/>
    </reaction>
</comment>
<evidence type="ECO:0000256" key="2">
    <source>
        <dbReference type="ARBA" id="ARBA00005080"/>
    </source>
</evidence>
<evidence type="ECO:0000256" key="9">
    <source>
        <dbReference type="SAM" id="MobiDB-lite"/>
    </source>
</evidence>
<dbReference type="EC" id="3.5.4.16" evidence="8"/>
<accession>A0ABS7EY38</accession>
<dbReference type="PROSITE" id="PS00859">
    <property type="entry name" value="GTP_CYCLOHYDROL_1_1"/>
    <property type="match status" value="1"/>
</dbReference>
<dbReference type="PANTHER" id="PTHR11109">
    <property type="entry name" value="GTP CYCLOHYDROLASE I"/>
    <property type="match status" value="1"/>
</dbReference>
<comment type="subunit">
    <text evidence="4">Toroid-shaped homodecamer, composed of two pentamers of five dimers.</text>
</comment>
<reference evidence="11 12" key="1">
    <citation type="submission" date="2021-08" db="EMBL/GenBank/DDBJ databases">
        <title>Caldovatus sediminis gen. nov., sp. nov., a moderately thermophilic bacterium isolated from a hot spring.</title>
        <authorList>
            <person name="Hu C.-J."/>
            <person name="Li W.-J."/>
            <person name="Xian W.-D."/>
        </authorList>
    </citation>
    <scope>NUCLEOTIDE SEQUENCE [LARGE SCALE GENOMIC DNA]</scope>
    <source>
        <strain evidence="11 12">SYSU G05006</strain>
    </source>
</reference>
<feature type="region of interest" description="Disordered" evidence="9">
    <location>
        <begin position="1"/>
        <end position="61"/>
    </location>
</feature>
<dbReference type="InterPro" id="IPR043133">
    <property type="entry name" value="GTP-CH-I_C/QueF"/>
</dbReference>
<dbReference type="PANTHER" id="PTHR11109:SF7">
    <property type="entry name" value="GTP CYCLOHYDROLASE 1"/>
    <property type="match status" value="1"/>
</dbReference>
<dbReference type="Gene3D" id="1.10.286.10">
    <property type="match status" value="1"/>
</dbReference>
<comment type="pathway">
    <text evidence="2 8">Cofactor biosynthesis; 7,8-dihydroneopterin triphosphate biosynthesis; 7,8-dihydroneopterin triphosphate from GTP: step 1/1.</text>
</comment>
<gene>
    <name evidence="8 11" type="primary">folE</name>
    <name evidence="11" type="ORF">K1J50_02100</name>
</gene>
<keyword evidence="8" id="KW-0547">Nucleotide-binding</keyword>
<dbReference type="NCBIfam" id="TIGR00063">
    <property type="entry name" value="folE"/>
    <property type="match status" value="1"/>
</dbReference>
<dbReference type="HAMAP" id="MF_00223">
    <property type="entry name" value="FolE"/>
    <property type="match status" value="1"/>
</dbReference>
<dbReference type="InterPro" id="IPR001474">
    <property type="entry name" value="GTP_CycHdrlase_I"/>
</dbReference>